<name>A0ABR4N7H8_9FUNG</name>
<feature type="region of interest" description="Disordered" evidence="7">
    <location>
        <begin position="1"/>
        <end position="60"/>
    </location>
</feature>
<reference evidence="9 10" key="1">
    <citation type="submission" date="2023-09" db="EMBL/GenBank/DDBJ databases">
        <title>Pangenome analysis of Batrachochytrium dendrobatidis and related Chytrids.</title>
        <authorList>
            <person name="Yacoub M.N."/>
            <person name="Stajich J.E."/>
            <person name="James T.Y."/>
        </authorList>
    </citation>
    <scope>NUCLEOTIDE SEQUENCE [LARGE SCALE GENOMIC DNA]</scope>
    <source>
        <strain evidence="9 10">JEL0888</strain>
    </source>
</reference>
<dbReference type="PANTHER" id="PTHR45339">
    <property type="entry name" value="HYBRID SIGNAL TRANSDUCTION HISTIDINE KINASE J"/>
    <property type="match status" value="1"/>
</dbReference>
<dbReference type="Gene3D" id="1.10.10.10">
    <property type="entry name" value="Winged helix-like DNA-binding domain superfamily/Winged helix DNA-binding domain"/>
    <property type="match status" value="1"/>
</dbReference>
<evidence type="ECO:0000313" key="9">
    <source>
        <dbReference type="EMBL" id="KAL2915459.1"/>
    </source>
</evidence>
<comment type="subcellular location">
    <subcellularLocation>
        <location evidence="1">Nucleus</location>
    </subcellularLocation>
</comment>
<feature type="compositionally biased region" description="Basic and acidic residues" evidence="7">
    <location>
        <begin position="1425"/>
        <end position="1436"/>
    </location>
</feature>
<evidence type="ECO:0000256" key="6">
    <source>
        <dbReference type="PROSITE-ProRule" id="PRU00169"/>
    </source>
</evidence>
<dbReference type="InterPro" id="IPR036388">
    <property type="entry name" value="WH-like_DNA-bd_sf"/>
</dbReference>
<dbReference type="InterPro" id="IPR011006">
    <property type="entry name" value="CheY-like_superfamily"/>
</dbReference>
<evidence type="ECO:0000313" key="10">
    <source>
        <dbReference type="Proteomes" id="UP001527925"/>
    </source>
</evidence>
<feature type="compositionally biased region" description="Low complexity" evidence="7">
    <location>
        <begin position="1202"/>
        <end position="1231"/>
    </location>
</feature>
<dbReference type="PANTHER" id="PTHR45339:SF1">
    <property type="entry name" value="HYBRID SIGNAL TRANSDUCTION HISTIDINE KINASE J"/>
    <property type="match status" value="1"/>
</dbReference>
<dbReference type="SMART" id="SM00448">
    <property type="entry name" value="REC"/>
    <property type="match status" value="1"/>
</dbReference>
<feature type="region of interest" description="Disordered" evidence="7">
    <location>
        <begin position="556"/>
        <end position="578"/>
    </location>
</feature>
<feature type="region of interest" description="Disordered" evidence="7">
    <location>
        <begin position="1069"/>
        <end position="1165"/>
    </location>
</feature>
<comment type="caution">
    <text evidence="9">The sequence shown here is derived from an EMBL/GenBank/DDBJ whole genome shotgun (WGS) entry which is preliminary data.</text>
</comment>
<dbReference type="InterPro" id="IPR036390">
    <property type="entry name" value="WH_DNA-bd_sf"/>
</dbReference>
<feature type="compositionally biased region" description="Gly residues" evidence="7">
    <location>
        <begin position="1134"/>
        <end position="1144"/>
    </location>
</feature>
<feature type="compositionally biased region" description="Low complexity" evidence="7">
    <location>
        <begin position="998"/>
        <end position="1014"/>
    </location>
</feature>
<evidence type="ECO:0000256" key="2">
    <source>
        <dbReference type="ARBA" id="ARBA00022553"/>
    </source>
</evidence>
<protein>
    <submittedName>
        <fullName evidence="9">Kinase-regulated stress-responsive transcription factor skn7</fullName>
    </submittedName>
</protein>
<evidence type="ECO:0000259" key="8">
    <source>
        <dbReference type="PROSITE" id="PS50110"/>
    </source>
</evidence>
<evidence type="ECO:0000256" key="7">
    <source>
        <dbReference type="SAM" id="MobiDB-lite"/>
    </source>
</evidence>
<feature type="region of interest" description="Disordered" evidence="7">
    <location>
        <begin position="1192"/>
        <end position="1436"/>
    </location>
</feature>
<dbReference type="GO" id="GO:0016301">
    <property type="term" value="F:kinase activity"/>
    <property type="evidence" value="ECO:0007669"/>
    <property type="project" value="UniProtKB-KW"/>
</dbReference>
<dbReference type="Pfam" id="PF00072">
    <property type="entry name" value="Response_reg"/>
    <property type="match status" value="1"/>
</dbReference>
<dbReference type="InterPro" id="IPR000232">
    <property type="entry name" value="HSF_DNA-bd"/>
</dbReference>
<dbReference type="CDD" id="cd17546">
    <property type="entry name" value="REC_hyHK_CKI1_RcsC-like"/>
    <property type="match status" value="1"/>
</dbReference>
<feature type="modified residue" description="4-aspartylphosphate" evidence="6">
    <location>
        <position position="872"/>
    </location>
</feature>
<dbReference type="PROSITE" id="PS00434">
    <property type="entry name" value="HSF_DOMAIN"/>
    <property type="match status" value="1"/>
</dbReference>
<dbReference type="EMBL" id="JADGIZ020000024">
    <property type="protein sequence ID" value="KAL2915459.1"/>
    <property type="molecule type" value="Genomic_DNA"/>
</dbReference>
<feature type="compositionally biased region" description="Gly residues" evidence="7">
    <location>
        <begin position="1396"/>
        <end position="1413"/>
    </location>
</feature>
<feature type="compositionally biased region" description="Low complexity" evidence="7">
    <location>
        <begin position="1281"/>
        <end position="1312"/>
    </location>
</feature>
<feature type="region of interest" description="Disordered" evidence="7">
    <location>
        <begin position="81"/>
        <end position="164"/>
    </location>
</feature>
<dbReference type="Gene3D" id="3.40.50.2300">
    <property type="match status" value="1"/>
</dbReference>
<dbReference type="Proteomes" id="UP001527925">
    <property type="component" value="Unassembled WGS sequence"/>
</dbReference>
<dbReference type="SUPFAM" id="SSF46785">
    <property type="entry name" value="Winged helix' DNA-binding domain"/>
    <property type="match status" value="1"/>
</dbReference>
<feature type="compositionally biased region" description="Low complexity" evidence="7">
    <location>
        <begin position="1046"/>
        <end position="1057"/>
    </location>
</feature>
<feature type="compositionally biased region" description="Low complexity" evidence="7">
    <location>
        <begin position="140"/>
        <end position="160"/>
    </location>
</feature>
<feature type="compositionally biased region" description="Basic residues" evidence="7">
    <location>
        <begin position="82"/>
        <end position="94"/>
    </location>
</feature>
<feature type="compositionally biased region" description="Basic and acidic residues" evidence="7">
    <location>
        <begin position="1015"/>
        <end position="1026"/>
    </location>
</feature>
<feature type="compositionally biased region" description="Polar residues" evidence="7">
    <location>
        <begin position="1028"/>
        <end position="1045"/>
    </location>
</feature>
<keyword evidence="9" id="KW-0808">Transferase</keyword>
<evidence type="ECO:0000256" key="4">
    <source>
        <dbReference type="ARBA" id="ARBA00023125"/>
    </source>
</evidence>
<keyword evidence="10" id="KW-1185">Reference proteome</keyword>
<dbReference type="SMART" id="SM00415">
    <property type="entry name" value="HSF"/>
    <property type="match status" value="1"/>
</dbReference>
<dbReference type="PRINTS" id="PR00056">
    <property type="entry name" value="HSFDOMAIN"/>
</dbReference>
<feature type="domain" description="Response regulatory" evidence="8">
    <location>
        <begin position="823"/>
        <end position="937"/>
    </location>
</feature>
<gene>
    <name evidence="9" type="primary">SKN7</name>
    <name evidence="9" type="ORF">HK105_205075</name>
</gene>
<feature type="compositionally biased region" description="Basic residues" evidence="7">
    <location>
        <begin position="129"/>
        <end position="139"/>
    </location>
</feature>
<keyword evidence="2 6" id="KW-0597">Phosphoprotein</keyword>
<evidence type="ECO:0000256" key="1">
    <source>
        <dbReference type="ARBA" id="ARBA00004123"/>
    </source>
</evidence>
<feature type="compositionally biased region" description="Basic residues" evidence="7">
    <location>
        <begin position="1329"/>
        <end position="1344"/>
    </location>
</feature>
<sequence>MPLVRGPSWAAGRIGDGDSSPRTLGGAPDGNGSGGRTAKDDEPERGSPPDGGGSGWAAHGSAGRLHSALLAAVEVAKAVHPLPHHPHPHSHPHPHQYPQHRLPYDDYAPRSDSPQDPMGDDDQDDSGHLYHHHHHHHHQQQQQQQQPAHLHQAAHPAQHQMAVDEDGQSRPYVIPQGNTAPDFVKKLYSMLEDADSQRFVGWGPTGDTFIVKEPNDFARYILPQHFKHNNFASFVRQLNKYDFHKIKMSEAKAPGDQVWEFQHPNFRMNRKDLLDTIRRKATGSRARLQGAPGSSSAAAGLAITGLPSGTPSVGSAGTAPPSASVSTAAAAAAFASAAASGSAASIAAALDPAAAAAASLPFKVFGRDAALLDPLAPDAAGAAAVPAAAAAAAATAAGAAADPAAAAALAALAGEMAAMRGHVDVLARAHAATAAHVATLSRRYRAAVDELRVFRRTALVQDTLVRSLVQCLTHGPARDQAESAQQASARQRLLSNLKDWEAARLASALVTAERSSAWMAEPPSPTSAALLDRFDALQVPEFEAPPLVKLEHSAAQPAPYAQPHHPAAMRQPAAPVPEGALSPASATIAAAAAAVAAVTGSPPMIPASVPHVPPVDSDDAIGLPPMSPCKMRRSQPDAPEFWQGSLHDLLLHGAAAATAAATAATGGDASVSRAEVAAGKRPAVHMMTSAPATIAQAGRPPAFVRDDAGAESFLNALAAAHVSQLHNGGAGSSSSSSGAVATSALSSSGAGGLSVISLESFEAATAAAAAAAAAAASSTGGQVFSGNLGGVHLYGYSSGDGSSGAPTITRAAVVIPGWSVPPRILVVEDDDICRRLSARLLGVFGCTFDFAVDGLDAVRHLEGRKYDLVLMDIMMPKLDGVSATSRIRQFDQLTPIVSMTSNTTESDCITYLAHGMNDVLAKPFNKSSLLEMIVRYCRHLQSVTGGANGIAGAAGLGGMTIERPLMGTVRDEQSQPRIVEMEDDAEMSDRAAAAGSGQSQQQPQQQQPQQQPSQSHRDADSQEKDLGGSQQAPMPSEVVQLQQDPSGSSRRSSTESRVSLLEMFGDQDLLGDAHGGASGQAHGYPQAPGRGPSHPRAHGHARGMQVASSSVATHSHGPASVSSSGVTTPVDATLGGGSGSGSGTSGSVKREREHDRAPHPAAVPAAPVYAATAGQSSASAATMYSPPLQQLSLPNEELSGRPSSQQQQQQHSQHSQQQQQHYYHTHPYQQPAVNADGSHARQPQQQQQHPQQQHQQQHPQQHPQQMPAFQVRHDGSPQQSHAPYSAPPHQQHQQHQQQHPQHYHQHQPSQSYTPQGFYAATHTPSHMAHQGRHSQHHGHGHGHASQHASYPHQHHMQPQPPPHASHHHYQQHQPPQHHAPQQQPQQQQQQPMKTKSGGGGGGGGGGVGIGGMGMAAMDDDCMLPEAERHTKKTRCE</sequence>
<feature type="compositionally biased region" description="Basic and acidic residues" evidence="7">
    <location>
        <begin position="1148"/>
        <end position="1158"/>
    </location>
</feature>
<keyword evidence="9" id="KW-0418">Kinase</keyword>
<evidence type="ECO:0000256" key="5">
    <source>
        <dbReference type="ARBA" id="ARBA00023242"/>
    </source>
</evidence>
<keyword evidence="4" id="KW-0238">DNA-binding</keyword>
<keyword evidence="3" id="KW-0902">Two-component regulatory system</keyword>
<feature type="compositionally biased region" description="Low complexity" evidence="7">
    <location>
        <begin position="1371"/>
        <end position="1392"/>
    </location>
</feature>
<organism evidence="9 10">
    <name type="scientific">Polyrhizophydium stewartii</name>
    <dbReference type="NCBI Taxonomy" id="2732419"/>
    <lineage>
        <taxon>Eukaryota</taxon>
        <taxon>Fungi</taxon>
        <taxon>Fungi incertae sedis</taxon>
        <taxon>Chytridiomycota</taxon>
        <taxon>Chytridiomycota incertae sedis</taxon>
        <taxon>Chytridiomycetes</taxon>
        <taxon>Rhizophydiales</taxon>
        <taxon>Rhizophydiales incertae sedis</taxon>
        <taxon>Polyrhizophydium</taxon>
    </lineage>
</organism>
<feature type="compositionally biased region" description="Low complexity" evidence="7">
    <location>
        <begin position="1242"/>
        <end position="1265"/>
    </location>
</feature>
<keyword evidence="5" id="KW-0539">Nucleus</keyword>
<accession>A0ABR4N7H8</accession>
<evidence type="ECO:0000256" key="3">
    <source>
        <dbReference type="ARBA" id="ARBA00023012"/>
    </source>
</evidence>
<dbReference type="InterPro" id="IPR001789">
    <property type="entry name" value="Sig_transdc_resp-reg_receiver"/>
</dbReference>
<proteinExistence type="predicted"/>
<feature type="compositionally biased region" description="Low complexity" evidence="7">
    <location>
        <begin position="556"/>
        <end position="568"/>
    </location>
</feature>
<dbReference type="Pfam" id="PF00447">
    <property type="entry name" value="HSF_DNA-bind"/>
    <property type="match status" value="1"/>
</dbReference>
<dbReference type="PROSITE" id="PS50110">
    <property type="entry name" value="RESPONSE_REGULATORY"/>
    <property type="match status" value="1"/>
</dbReference>
<feature type="compositionally biased region" description="Basic and acidic residues" evidence="7">
    <location>
        <begin position="37"/>
        <end position="47"/>
    </location>
</feature>
<feature type="region of interest" description="Disordered" evidence="7">
    <location>
        <begin position="983"/>
        <end position="1057"/>
    </location>
</feature>
<dbReference type="SUPFAM" id="SSF52172">
    <property type="entry name" value="CheY-like"/>
    <property type="match status" value="1"/>
</dbReference>